<dbReference type="SUPFAM" id="SSF55729">
    <property type="entry name" value="Acyl-CoA N-acyltransferases (Nat)"/>
    <property type="match status" value="1"/>
</dbReference>
<protein>
    <recommendedName>
        <fullName evidence="3">N-acetyltransferase domain-containing protein</fullName>
    </recommendedName>
</protein>
<reference evidence="2" key="1">
    <citation type="submission" date="2016-10" db="EMBL/GenBank/DDBJ databases">
        <authorList>
            <person name="Varghese N."/>
            <person name="Submissions S."/>
        </authorList>
    </citation>
    <scope>NUCLEOTIDE SEQUENCE [LARGE SCALE GENOMIC DNA]</scope>
    <source>
        <strain evidence="2">DSM 21743</strain>
    </source>
</reference>
<evidence type="ECO:0000313" key="2">
    <source>
        <dbReference type="Proteomes" id="UP000198825"/>
    </source>
</evidence>
<gene>
    <name evidence="1" type="ORF">SAMN04488544_2898</name>
</gene>
<proteinExistence type="predicted"/>
<dbReference type="EMBL" id="LT629799">
    <property type="protein sequence ID" value="SDU97836.1"/>
    <property type="molecule type" value="Genomic_DNA"/>
</dbReference>
<organism evidence="1 2">
    <name type="scientific">Microlunatus sagamiharensis</name>
    <dbReference type="NCBI Taxonomy" id="546874"/>
    <lineage>
        <taxon>Bacteria</taxon>
        <taxon>Bacillati</taxon>
        <taxon>Actinomycetota</taxon>
        <taxon>Actinomycetes</taxon>
        <taxon>Propionibacteriales</taxon>
        <taxon>Propionibacteriaceae</taxon>
        <taxon>Microlunatus</taxon>
    </lineage>
</organism>
<dbReference type="STRING" id="546874.SAMN04488544_2898"/>
<dbReference type="OrthoDB" id="4824241at2"/>
<accession>A0A1H2MZA7</accession>
<evidence type="ECO:0008006" key="3">
    <source>
        <dbReference type="Google" id="ProtNLM"/>
    </source>
</evidence>
<name>A0A1H2MZA7_9ACTN</name>
<dbReference type="InterPro" id="IPR016181">
    <property type="entry name" value="Acyl_CoA_acyltransferase"/>
</dbReference>
<dbReference type="AlphaFoldDB" id="A0A1H2MZA7"/>
<evidence type="ECO:0000313" key="1">
    <source>
        <dbReference type="EMBL" id="SDU97836.1"/>
    </source>
</evidence>
<dbReference type="RefSeq" id="WP_091075637.1">
    <property type="nucleotide sequence ID" value="NZ_LT629799.1"/>
</dbReference>
<keyword evidence="2" id="KW-1185">Reference proteome</keyword>
<sequence>MDDGTRAIVELAWARGLGLLDDAFSFEEPGERLTRTNPERVAYVALWEHRVLVGPGWLLDRATDVDDVTLASGTGLLRLAGQGPDGAIGGRLVEESVLAFADAYVEHPQLESAVVADDPQAVHDLERECPPDDVTQVGLGALAQRFVVLDDREAPVSGSGYAEQQGILADLGVLTPPSLRREGHGLLAGALALNDALDSGLVAQWRTRGDDVAAAALGRRLGFRPVGTRTTVLLPS</sequence>
<dbReference type="Proteomes" id="UP000198825">
    <property type="component" value="Chromosome I"/>
</dbReference>
<dbReference type="Gene3D" id="3.40.630.30">
    <property type="match status" value="1"/>
</dbReference>